<comment type="caution">
    <text evidence="1">The sequence shown here is derived from an EMBL/GenBank/DDBJ whole genome shotgun (WGS) entry which is preliminary data.</text>
</comment>
<dbReference type="InParanoid" id="A0A7J7CAF8"/>
<sequence length="114" mass="12659">MVGGVPELLEKVKLLGWKVMAISGDRDLAIDRLIALTKLMDEKGIKVENHIGAGDHHGADIVDPSNVREEDEVDYNNVRRLCIKEEWGVGLDELEKRLQELSKLSACDKLAQGP</sequence>
<organism evidence="1 2">
    <name type="scientific">Tripterygium wilfordii</name>
    <name type="common">Thunder God vine</name>
    <dbReference type="NCBI Taxonomy" id="458696"/>
    <lineage>
        <taxon>Eukaryota</taxon>
        <taxon>Viridiplantae</taxon>
        <taxon>Streptophyta</taxon>
        <taxon>Embryophyta</taxon>
        <taxon>Tracheophyta</taxon>
        <taxon>Spermatophyta</taxon>
        <taxon>Magnoliopsida</taxon>
        <taxon>eudicotyledons</taxon>
        <taxon>Gunneridae</taxon>
        <taxon>Pentapetalae</taxon>
        <taxon>rosids</taxon>
        <taxon>fabids</taxon>
        <taxon>Celastrales</taxon>
        <taxon>Celastraceae</taxon>
        <taxon>Tripterygium</taxon>
    </lineage>
</organism>
<gene>
    <name evidence="1" type="ORF">HS088_TW19G00718</name>
</gene>
<evidence type="ECO:0000313" key="2">
    <source>
        <dbReference type="Proteomes" id="UP000593562"/>
    </source>
</evidence>
<proteinExistence type="predicted"/>
<dbReference type="EMBL" id="JAAARO010000019">
    <property type="protein sequence ID" value="KAF5731113.1"/>
    <property type="molecule type" value="Genomic_DNA"/>
</dbReference>
<evidence type="ECO:0000313" key="1">
    <source>
        <dbReference type="EMBL" id="KAF5731113.1"/>
    </source>
</evidence>
<dbReference type="PANTHER" id="PTHR37728">
    <property type="entry name" value="BNAA04G26730D PROTEIN"/>
    <property type="match status" value="1"/>
</dbReference>
<name>A0A7J7CAF8_TRIWF</name>
<dbReference type="PANTHER" id="PTHR37728:SF1">
    <property type="entry name" value="OS06G0132300 PROTEIN"/>
    <property type="match status" value="1"/>
</dbReference>
<dbReference type="AlphaFoldDB" id="A0A7J7CAF8"/>
<keyword evidence="2" id="KW-1185">Reference proteome</keyword>
<reference evidence="1 2" key="1">
    <citation type="journal article" date="2020" name="Nat. Commun.">
        <title>Genome of Tripterygium wilfordii and identification of cytochrome P450 involved in triptolide biosynthesis.</title>
        <authorList>
            <person name="Tu L."/>
            <person name="Su P."/>
            <person name="Zhang Z."/>
            <person name="Gao L."/>
            <person name="Wang J."/>
            <person name="Hu T."/>
            <person name="Zhou J."/>
            <person name="Zhang Y."/>
            <person name="Zhao Y."/>
            <person name="Liu Y."/>
            <person name="Song Y."/>
            <person name="Tong Y."/>
            <person name="Lu Y."/>
            <person name="Yang J."/>
            <person name="Xu C."/>
            <person name="Jia M."/>
            <person name="Peters R.J."/>
            <person name="Huang L."/>
            <person name="Gao W."/>
        </authorList>
    </citation>
    <scope>NUCLEOTIDE SEQUENCE [LARGE SCALE GENOMIC DNA]</scope>
    <source>
        <strain evidence="2">cv. XIE 37</strain>
        <tissue evidence="1">Leaf</tissue>
    </source>
</reference>
<protein>
    <submittedName>
        <fullName evidence="1">Carboxylesterase 1-like</fullName>
    </submittedName>
</protein>
<accession>A0A7J7CAF8</accession>
<dbReference type="Proteomes" id="UP000593562">
    <property type="component" value="Unassembled WGS sequence"/>
</dbReference>